<reference evidence="1" key="1">
    <citation type="submission" date="2020-11" db="EMBL/GenBank/DDBJ databases">
        <title>Bacterial whole genome sequence for Panacibacter sp. DH6.</title>
        <authorList>
            <person name="Le V."/>
            <person name="Ko S."/>
            <person name="Ahn C.-Y."/>
            <person name="Oh H.-M."/>
        </authorList>
    </citation>
    <scope>NUCLEOTIDE SEQUENCE</scope>
    <source>
        <strain evidence="1">DH6</strain>
    </source>
</reference>
<proteinExistence type="predicted"/>
<organism evidence="1 2">
    <name type="scientific">Panacibacter microcysteis</name>
    <dbReference type="NCBI Taxonomy" id="2793269"/>
    <lineage>
        <taxon>Bacteria</taxon>
        <taxon>Pseudomonadati</taxon>
        <taxon>Bacteroidota</taxon>
        <taxon>Chitinophagia</taxon>
        <taxon>Chitinophagales</taxon>
        <taxon>Chitinophagaceae</taxon>
        <taxon>Panacibacter</taxon>
    </lineage>
</organism>
<evidence type="ECO:0000313" key="2">
    <source>
        <dbReference type="Proteomes" id="UP000628448"/>
    </source>
</evidence>
<gene>
    <name evidence="1" type="ORF">I5907_18455</name>
</gene>
<protein>
    <submittedName>
        <fullName evidence="1">Uncharacterized protein</fullName>
    </submittedName>
</protein>
<name>A0A931GZH6_9BACT</name>
<keyword evidence="2" id="KW-1185">Reference proteome</keyword>
<dbReference type="Proteomes" id="UP000628448">
    <property type="component" value="Unassembled WGS sequence"/>
</dbReference>
<sequence>MQTFNSGKLNIIVAVYGLETVTTQIQSLTSKGKVETLELLVENDIIGLDGWKGQIKSLTVVYNYDNGPLRVAAAKEHEVLKINPDTISIYQQVTEPIPAQGHFVLAATYGPKDVTTKLRQLANENGTIFLTVSNAVFGDTWPGIAKTLVVVLGTETEVTNIEVFAEREKISIYPAELIAG</sequence>
<comment type="caution">
    <text evidence="1">The sequence shown here is derived from an EMBL/GenBank/DDBJ whole genome shotgun (WGS) entry which is preliminary data.</text>
</comment>
<dbReference type="EMBL" id="JADWYR010000002">
    <property type="protein sequence ID" value="MBG9378227.1"/>
    <property type="molecule type" value="Genomic_DNA"/>
</dbReference>
<evidence type="ECO:0000313" key="1">
    <source>
        <dbReference type="EMBL" id="MBG9378227.1"/>
    </source>
</evidence>
<dbReference type="RefSeq" id="WP_196992270.1">
    <property type="nucleotide sequence ID" value="NZ_JADWYR010000002.1"/>
</dbReference>
<accession>A0A931GZH6</accession>
<dbReference type="AlphaFoldDB" id="A0A931GZH6"/>